<dbReference type="HAMAP" id="MF_01657">
    <property type="entry name" value="Ac_ald_DH_ac"/>
    <property type="match status" value="1"/>
</dbReference>
<keyword evidence="3 4" id="KW-0520">NAD</keyword>
<feature type="domain" description="Semialdehyde dehydrogenase NAD-binding" evidence="5">
    <location>
        <begin position="4"/>
        <end position="117"/>
    </location>
</feature>
<dbReference type="InterPro" id="IPR003361">
    <property type="entry name" value="Acetaldehyde_dehydrogenase"/>
</dbReference>
<dbReference type="RefSeq" id="WP_309716495.1">
    <property type="nucleotide sequence ID" value="NZ_JARWAM010000002.1"/>
</dbReference>
<dbReference type="SUPFAM" id="SSF51735">
    <property type="entry name" value="NAD(P)-binding Rossmann-fold domains"/>
    <property type="match status" value="1"/>
</dbReference>
<dbReference type="EMBL" id="JARWAM010000002">
    <property type="protein sequence ID" value="MDR5904124.1"/>
    <property type="molecule type" value="Genomic_DNA"/>
</dbReference>
<name>A0ABU1HBF9_9GAMM</name>
<accession>A0ABU1HBF9</accession>
<evidence type="ECO:0000256" key="4">
    <source>
        <dbReference type="HAMAP-Rule" id="MF_01657"/>
    </source>
</evidence>
<dbReference type="GO" id="GO:0008774">
    <property type="term" value="F:acetaldehyde dehydrogenase (acetylating) activity"/>
    <property type="evidence" value="ECO:0007669"/>
    <property type="project" value="UniProtKB-EC"/>
</dbReference>
<evidence type="ECO:0000259" key="5">
    <source>
        <dbReference type="SMART" id="SM00859"/>
    </source>
</evidence>
<dbReference type="InterPro" id="IPR015426">
    <property type="entry name" value="Acetylaldehyde_DH_C"/>
</dbReference>
<comment type="catalytic activity">
    <reaction evidence="4">
        <text>acetaldehyde + NAD(+) + CoA = acetyl-CoA + NADH + H(+)</text>
        <dbReference type="Rhea" id="RHEA:23288"/>
        <dbReference type="ChEBI" id="CHEBI:15343"/>
        <dbReference type="ChEBI" id="CHEBI:15378"/>
        <dbReference type="ChEBI" id="CHEBI:57287"/>
        <dbReference type="ChEBI" id="CHEBI:57288"/>
        <dbReference type="ChEBI" id="CHEBI:57540"/>
        <dbReference type="ChEBI" id="CHEBI:57945"/>
        <dbReference type="EC" id="1.2.1.10"/>
    </reaction>
</comment>
<comment type="similarity">
    <text evidence="1 4">Belongs to the acetaldehyde dehydrogenase family.</text>
</comment>
<dbReference type="InterPro" id="IPR000534">
    <property type="entry name" value="Semialdehyde_DH_NAD-bd"/>
</dbReference>
<evidence type="ECO:0000256" key="1">
    <source>
        <dbReference type="ARBA" id="ARBA00009244"/>
    </source>
</evidence>
<dbReference type="NCBIfam" id="TIGR03215">
    <property type="entry name" value="ac_ald_DH_ac"/>
    <property type="match status" value="1"/>
</dbReference>
<dbReference type="Pfam" id="PF01118">
    <property type="entry name" value="Semialdhyde_dh"/>
    <property type="match status" value="1"/>
</dbReference>
<keyword evidence="4 6" id="KW-0560">Oxidoreductase</keyword>
<dbReference type="Gene3D" id="3.30.360.10">
    <property type="entry name" value="Dihydrodipicolinate Reductase, domain 2"/>
    <property type="match status" value="1"/>
</dbReference>
<feature type="binding site" evidence="4">
    <location>
        <position position="267"/>
    </location>
    <ligand>
        <name>NAD(+)</name>
        <dbReference type="ChEBI" id="CHEBI:57540"/>
    </ligand>
</feature>
<reference evidence="6 7" key="1">
    <citation type="submission" date="2023-04" db="EMBL/GenBank/DDBJ databases">
        <title>A long-awaited taxogenomic arrangement of the family Halomonadaceae.</title>
        <authorList>
            <person name="De La Haba R."/>
            <person name="Chuvochina M."/>
            <person name="Wittouck S."/>
            <person name="Arahal D.R."/>
            <person name="Sanchez-Porro C."/>
            <person name="Hugenholtz P."/>
            <person name="Ventosa A."/>
        </authorList>
    </citation>
    <scope>NUCLEOTIDE SEQUENCE [LARGE SCALE GENOMIC DNA]</scope>
    <source>
        <strain evidence="6 7">DSM 26770</strain>
    </source>
</reference>
<dbReference type="InterPro" id="IPR036291">
    <property type="entry name" value="NAD(P)-bd_dom_sf"/>
</dbReference>
<evidence type="ECO:0000313" key="7">
    <source>
        <dbReference type="Proteomes" id="UP001251374"/>
    </source>
</evidence>
<gene>
    <name evidence="6" type="ORF">QC821_02430</name>
</gene>
<organism evidence="6 7">
    <name type="scientific">Franzmannia qiaohouensis</name>
    <dbReference type="NCBI Taxonomy" id="1329370"/>
    <lineage>
        <taxon>Bacteria</taxon>
        <taxon>Pseudomonadati</taxon>
        <taxon>Pseudomonadota</taxon>
        <taxon>Gammaproteobacteria</taxon>
        <taxon>Oceanospirillales</taxon>
        <taxon>Halomonadaceae</taxon>
        <taxon>Franzmannia</taxon>
    </lineage>
</organism>
<dbReference type="Pfam" id="PF09290">
    <property type="entry name" value="AcetDehyd-dimer"/>
    <property type="match status" value="1"/>
</dbReference>
<dbReference type="SUPFAM" id="SSF55347">
    <property type="entry name" value="Glyceraldehyde-3-phosphate dehydrogenase-like, C-terminal domain"/>
    <property type="match status" value="1"/>
</dbReference>
<dbReference type="SMART" id="SM00859">
    <property type="entry name" value="Semialdhyde_dh"/>
    <property type="match status" value="1"/>
</dbReference>
<sequence length="300" mass="32470">MSNRVAIIGTGSIGIDLMYKTINSKELDLRFVVGRRSDSPGMKEAMLRGVATSSEGIAYLEDNIDKIDIVFDATSASSHAEHDRVFCKHNKFVVDLTPAKLGELCVPVINMESLKDSRNINLITCGGQASLPLAYALKNSCEKVLYVEVISSISSDSAGIATRENLNEYVETTEFALRSFTDAEASKAILNINPAVPQVCMQTTLYARCEKVDIERLRSNVNSVVKKVKEYVPGYNLVLEPLVDSGSVTLAVQVYGSGDYLPEYSGNLDIINSAAIAVAKFKSKVSGAGSRAVAIEERLA</sequence>
<feature type="active site" description="Acyl-thioester intermediate" evidence="4">
    <location>
        <position position="125"/>
    </location>
</feature>
<comment type="caution">
    <text evidence="6">The sequence shown here is derived from an EMBL/GenBank/DDBJ whole genome shotgun (WGS) entry which is preliminary data.</text>
</comment>
<evidence type="ECO:0000313" key="6">
    <source>
        <dbReference type="EMBL" id="MDR5904124.1"/>
    </source>
</evidence>
<dbReference type="NCBIfam" id="NF006157">
    <property type="entry name" value="PRK08300.1"/>
    <property type="match status" value="1"/>
</dbReference>
<dbReference type="Gene3D" id="3.40.50.720">
    <property type="entry name" value="NAD(P)-binding Rossmann-like Domain"/>
    <property type="match status" value="1"/>
</dbReference>
<dbReference type="PIRSF" id="PIRSF015689">
    <property type="entry name" value="Actaldh_dh_actl"/>
    <property type="match status" value="1"/>
</dbReference>
<dbReference type="CDD" id="cd23933">
    <property type="entry name" value="ALDH_C"/>
    <property type="match status" value="1"/>
</dbReference>
<feature type="binding site" evidence="4">
    <location>
        <begin position="157"/>
        <end position="165"/>
    </location>
    <ligand>
        <name>NAD(+)</name>
        <dbReference type="ChEBI" id="CHEBI:57540"/>
    </ligand>
</feature>
<protein>
    <recommendedName>
        <fullName evidence="4">Acetaldehyde dehydrogenase</fullName>
        <ecNumber evidence="4">1.2.1.10</ecNumber>
    </recommendedName>
    <alternativeName>
        <fullName evidence="4">Acetaldehyde dehydrogenase [acetylating]</fullName>
    </alternativeName>
</protein>
<keyword evidence="2 4" id="KW-0058">Aromatic hydrocarbons catabolism</keyword>
<evidence type="ECO:0000256" key="2">
    <source>
        <dbReference type="ARBA" id="ARBA00022797"/>
    </source>
</evidence>
<dbReference type="Proteomes" id="UP001251374">
    <property type="component" value="Unassembled WGS sequence"/>
</dbReference>
<evidence type="ECO:0000256" key="3">
    <source>
        <dbReference type="ARBA" id="ARBA00023027"/>
    </source>
</evidence>
<dbReference type="EC" id="1.2.1.10" evidence="4"/>
<proteinExistence type="inferred from homology"/>
<feature type="binding site" evidence="4">
    <location>
        <begin position="10"/>
        <end position="13"/>
    </location>
    <ligand>
        <name>NAD(+)</name>
        <dbReference type="ChEBI" id="CHEBI:57540"/>
    </ligand>
</feature>
<keyword evidence="7" id="KW-1185">Reference proteome</keyword>